<reference evidence="6 7" key="1">
    <citation type="journal article" date="2006" name="Science">
        <title>The genome of black cottonwood, Populus trichocarpa (Torr. &amp; Gray).</title>
        <authorList>
            <person name="Tuskan G.A."/>
            <person name="Difazio S."/>
            <person name="Jansson S."/>
            <person name="Bohlmann J."/>
            <person name="Grigoriev I."/>
            <person name="Hellsten U."/>
            <person name="Putnam N."/>
            <person name="Ralph S."/>
            <person name="Rombauts S."/>
            <person name="Salamov A."/>
            <person name="Schein J."/>
            <person name="Sterck L."/>
            <person name="Aerts A."/>
            <person name="Bhalerao R.R."/>
            <person name="Bhalerao R.P."/>
            <person name="Blaudez D."/>
            <person name="Boerjan W."/>
            <person name="Brun A."/>
            <person name="Brunner A."/>
            <person name="Busov V."/>
            <person name="Campbell M."/>
            <person name="Carlson J."/>
            <person name="Chalot M."/>
            <person name="Chapman J."/>
            <person name="Chen G.L."/>
            <person name="Cooper D."/>
            <person name="Coutinho P.M."/>
            <person name="Couturier J."/>
            <person name="Covert S."/>
            <person name="Cronk Q."/>
            <person name="Cunningham R."/>
            <person name="Davis J."/>
            <person name="Degroeve S."/>
            <person name="Dejardin A."/>
            <person name="Depamphilis C."/>
            <person name="Detter J."/>
            <person name="Dirks B."/>
            <person name="Dubchak I."/>
            <person name="Duplessis S."/>
            <person name="Ehlting J."/>
            <person name="Ellis B."/>
            <person name="Gendler K."/>
            <person name="Goodstein D."/>
            <person name="Gribskov M."/>
            <person name="Grimwood J."/>
            <person name="Groover A."/>
            <person name="Gunter L."/>
            <person name="Hamberger B."/>
            <person name="Heinze B."/>
            <person name="Helariutta Y."/>
            <person name="Henrissat B."/>
            <person name="Holligan D."/>
            <person name="Holt R."/>
            <person name="Huang W."/>
            <person name="Islam-Faridi N."/>
            <person name="Jones S."/>
            <person name="Jones-Rhoades M."/>
            <person name="Jorgensen R."/>
            <person name="Joshi C."/>
            <person name="Kangasjarvi J."/>
            <person name="Karlsson J."/>
            <person name="Kelleher C."/>
            <person name="Kirkpatrick R."/>
            <person name="Kirst M."/>
            <person name="Kohler A."/>
            <person name="Kalluri U."/>
            <person name="Larimer F."/>
            <person name="Leebens-Mack J."/>
            <person name="Leple J.C."/>
            <person name="Locascio P."/>
            <person name="Lou Y."/>
            <person name="Lucas S."/>
            <person name="Martin F."/>
            <person name="Montanini B."/>
            <person name="Napoli C."/>
            <person name="Nelson D.R."/>
            <person name="Nelson C."/>
            <person name="Nieminen K."/>
            <person name="Nilsson O."/>
            <person name="Pereda V."/>
            <person name="Peter G."/>
            <person name="Philippe R."/>
            <person name="Pilate G."/>
            <person name="Poliakov A."/>
            <person name="Razumovskaya J."/>
            <person name="Richardson P."/>
            <person name="Rinaldi C."/>
            <person name="Ritland K."/>
            <person name="Rouze P."/>
            <person name="Ryaboy D."/>
            <person name="Schmutz J."/>
            <person name="Schrader J."/>
            <person name="Segerman B."/>
            <person name="Shin H."/>
            <person name="Siddiqui A."/>
            <person name="Sterky F."/>
            <person name="Terry A."/>
            <person name="Tsai C.J."/>
            <person name="Uberbacher E."/>
            <person name="Unneberg P."/>
            <person name="Vahala J."/>
            <person name="Wall K."/>
            <person name="Wessler S."/>
            <person name="Yang G."/>
            <person name="Yin T."/>
            <person name="Douglas C."/>
            <person name="Marra M."/>
            <person name="Sandberg G."/>
            <person name="Van de Peer Y."/>
            <person name="Rokhsar D."/>
        </authorList>
    </citation>
    <scope>NUCLEOTIDE SEQUENCE [LARGE SCALE GENOMIC DNA]</scope>
    <source>
        <strain evidence="7">cv. Nisqually</strain>
        <strain evidence="6">Nisqually-1</strain>
    </source>
</reference>
<evidence type="ECO:0000256" key="3">
    <source>
        <dbReference type="SAM" id="MobiDB-lite"/>
    </source>
</evidence>
<dbReference type="Proteomes" id="UP000006729">
    <property type="component" value="Chromosome 11"/>
</dbReference>
<feature type="compositionally biased region" description="Low complexity" evidence="3">
    <location>
        <begin position="123"/>
        <end position="143"/>
    </location>
</feature>
<evidence type="ECO:0008006" key="8">
    <source>
        <dbReference type="Google" id="ProtNLM"/>
    </source>
</evidence>
<feature type="compositionally biased region" description="Basic and acidic residues" evidence="3">
    <location>
        <begin position="170"/>
        <end position="179"/>
    </location>
</feature>
<evidence type="ECO:0000313" key="7">
    <source>
        <dbReference type="Proteomes" id="UP000006729"/>
    </source>
</evidence>
<evidence type="ECO:0000313" key="6">
    <source>
        <dbReference type="EMBL" id="PNT11716.2"/>
    </source>
</evidence>
<keyword evidence="2" id="KW-0611">Plant defense</keyword>
<dbReference type="InterPro" id="IPR055414">
    <property type="entry name" value="LRR_R13L4/SHOC2-like"/>
</dbReference>
<sequence length="859" mass="95953">MSSVDSSRDALTIQQIIASIPALIDLVSVAKSSIPLPLKLNTDNTITTTTLEAAAVTTTTSNVNDNNISSITTTSISTPGNSNNTAAATETATSPSTSTSTSGPAPSLASILDSGSGSGSGSGSTITTTTTEGGSNSDGNTTTSNYANIEDVISDGSCCMLGFSSNNPSDENKKKDKNITADVGNDGSVNPEGESNQKLHNQLEKLTRDLYYVQSACDKLKHLELHVGNQFKSLQRQGVFLQSVLRNLERVRNGTTSNHAILTKQMQLNIKLIAGMVMELKYHIPSPYKLNLANEVLKSQNVSGGDSLNLIDEILKIRGNKAFEGCSSFVDFKERYSSLDLRDKLCLLCFSVFPENSVVKKRLLMYWWVGEGFIDPKVDADKPEEVADGILKKFLEKGFVEPEIKKRRLVGFRMHSLIRYAVIFVAEKVGFFHFDSMGNPTGNFSTSQRACLIKTGEKYSRQALLDLESKPETLHALFNVNDPYPDLNTEWFSRMRNINVLCLGRWENSSKKNNEAENNEAEETRHDVEVESTEFLKGLRQQHHVEVESTEFLKGLRNMKHLKFLSLQGISRINELPETIQKLVNLKILDLNSCHNLEAIPENIVSLQKLTHLDISECYMLDYMPKGLGSLTELQVLKGFVISNLKIKNAGTLDDLRGLPKLRKLSIYTTKKDFPRVKDLKALRHITALQKLTIEWGGKSGVKKEEIRNDSRGLTRSNAFRRENIPAAIPDLPEHLVKLDLQCYPETKAPEWLLPLRLKNLQKLYIRGGHLSALGQAQGGNHKWNVKILRLKFLKELKMDWRVLHDAFPHLIYLEKFKCPKLTFFPCDGTGVWLDREKLANQTLEELELTWSFLSKSST</sequence>
<keyword evidence="1" id="KW-0677">Repeat</keyword>
<proteinExistence type="predicted"/>
<dbReference type="InterPro" id="IPR058922">
    <property type="entry name" value="WHD_DRP"/>
</dbReference>
<dbReference type="InParanoid" id="A0A2K1YFB6"/>
<dbReference type="EMBL" id="CM009300">
    <property type="protein sequence ID" value="RQO97458.1"/>
    <property type="molecule type" value="Genomic_DNA"/>
</dbReference>
<dbReference type="InterPro" id="IPR036388">
    <property type="entry name" value="WH-like_DNA-bd_sf"/>
</dbReference>
<dbReference type="GO" id="GO:0098542">
    <property type="term" value="P:defense response to other organism"/>
    <property type="evidence" value="ECO:0000318"/>
    <property type="project" value="GO_Central"/>
</dbReference>
<evidence type="ECO:0000256" key="1">
    <source>
        <dbReference type="ARBA" id="ARBA00022737"/>
    </source>
</evidence>
<feature type="region of interest" description="Disordered" evidence="3">
    <location>
        <begin position="165"/>
        <end position="195"/>
    </location>
</feature>
<dbReference type="EMBL" id="CM009300">
    <property type="protein sequence ID" value="RQO97460.1"/>
    <property type="molecule type" value="Genomic_DNA"/>
</dbReference>
<organism evidence="6 7">
    <name type="scientific">Populus trichocarpa</name>
    <name type="common">Western balsam poplar</name>
    <name type="synonym">Populus balsamifera subsp. trichocarpa</name>
    <dbReference type="NCBI Taxonomy" id="3694"/>
    <lineage>
        <taxon>Eukaryota</taxon>
        <taxon>Viridiplantae</taxon>
        <taxon>Streptophyta</taxon>
        <taxon>Embryophyta</taxon>
        <taxon>Tracheophyta</taxon>
        <taxon>Spermatophyta</taxon>
        <taxon>Magnoliopsida</taxon>
        <taxon>eudicotyledons</taxon>
        <taxon>Gunneridae</taxon>
        <taxon>Pentapetalae</taxon>
        <taxon>rosids</taxon>
        <taxon>fabids</taxon>
        <taxon>Malpighiales</taxon>
        <taxon>Salicaceae</taxon>
        <taxon>Saliceae</taxon>
        <taxon>Populus</taxon>
    </lineage>
</organism>
<dbReference type="SUPFAM" id="SSF52047">
    <property type="entry name" value="RNI-like"/>
    <property type="match status" value="1"/>
</dbReference>
<dbReference type="InterPro" id="IPR032675">
    <property type="entry name" value="LRR_dom_sf"/>
</dbReference>
<dbReference type="Pfam" id="PF23598">
    <property type="entry name" value="LRR_14"/>
    <property type="match status" value="1"/>
</dbReference>
<dbReference type="PANTHER" id="PTHR47186:SF54">
    <property type="entry name" value="DISEASE RESISTANCE RPP13-LIKE PROTEIN 4"/>
    <property type="match status" value="1"/>
</dbReference>
<feature type="region of interest" description="Disordered" evidence="3">
    <location>
        <begin position="73"/>
        <end position="143"/>
    </location>
</feature>
<dbReference type="FunCoup" id="A0A2K1YFB6">
    <property type="interactions" value="765"/>
</dbReference>
<gene>
    <name evidence="6" type="ORF">POPTR_011G040700</name>
</gene>
<dbReference type="Gene3D" id="3.80.10.10">
    <property type="entry name" value="Ribonuclease Inhibitor"/>
    <property type="match status" value="2"/>
</dbReference>
<feature type="domain" description="Disease resistance protein winged helix" evidence="4">
    <location>
        <begin position="352"/>
        <end position="419"/>
    </location>
</feature>
<dbReference type="AlphaFoldDB" id="A0A2K1YFB6"/>
<reference evidence="6" key="2">
    <citation type="submission" date="2017-07" db="EMBL/GenBank/DDBJ databases">
        <title>WGS assembly of Populus trichocarpa.</title>
        <authorList>
            <person name="Tuskan G."/>
            <person name="Difazio S."/>
            <person name="Jansson S."/>
            <person name="Bohlmann J."/>
            <person name="Grigoriev I."/>
            <person name="Hellsten U."/>
            <person name="Putnam N."/>
            <person name="Ralph S."/>
            <person name="Rombauts S."/>
            <person name="Salamov A."/>
            <person name="Schein J."/>
            <person name="Sterck L."/>
            <person name="Aerts A."/>
            <person name="Bhalerao R."/>
            <person name="Bhalerao R."/>
            <person name="Blaudez D."/>
            <person name="Boerjan W."/>
            <person name="Brun A."/>
            <person name="Brunner A."/>
            <person name="Busov V."/>
            <person name="Campbell M."/>
            <person name="Carlson J."/>
            <person name="Chalot M."/>
            <person name="Chapman J."/>
            <person name="Chen G."/>
            <person name="Cooper D."/>
            <person name="Coutinho P."/>
            <person name="Couturier J."/>
            <person name="Covert S."/>
            <person name="Cronk Q."/>
            <person name="Cunningham R."/>
            <person name="Davis J."/>
            <person name="Degroeve S."/>
            <person name="Dejardin A."/>
            <person name="Depamphilis C."/>
            <person name="Detter J."/>
            <person name="Dirks B."/>
            <person name="Dubchak I."/>
            <person name="Duplessis S."/>
            <person name="Ehlting J."/>
            <person name="Ellis B."/>
            <person name="Gendler K."/>
            <person name="Goodstein D."/>
            <person name="Gribskov M."/>
            <person name="Grimwood J."/>
            <person name="Groover A."/>
            <person name="Gunter L."/>
            <person name="Hamberger B."/>
            <person name="Heinze B."/>
            <person name="Helariutta Y."/>
            <person name="Henrissat B."/>
            <person name="Holligan D."/>
            <person name="Holt R."/>
            <person name="Huang W."/>
            <person name="Islam-Faridi N."/>
            <person name="Jones S."/>
            <person name="Jones-Rhoades M."/>
            <person name="Jorgensen R."/>
            <person name="Joshi C."/>
            <person name="Kangasjarvi J."/>
            <person name="Karlsson J."/>
            <person name="Kelleher C."/>
            <person name="Kirkpatrick R."/>
            <person name="Kirst M."/>
            <person name="Kohler A."/>
            <person name="Kalluri U."/>
            <person name="Larimer F."/>
            <person name="Leebens-Mack J."/>
            <person name="Leple J."/>
            <person name="Locascio P."/>
            <person name="Lou Y."/>
            <person name="Lucas S."/>
            <person name="Martin F."/>
            <person name="Montanini B."/>
            <person name="Napoli C."/>
            <person name="Nelson D."/>
            <person name="Nelson C."/>
            <person name="Nieminen K."/>
            <person name="Nilsson O."/>
            <person name="Pereda V."/>
            <person name="Peter G."/>
            <person name="Philippe R."/>
            <person name="Pilate G."/>
            <person name="Poliakov A."/>
            <person name="Razumovskaya J."/>
            <person name="Richardson P."/>
            <person name="Rinaldi C."/>
            <person name="Ritland K."/>
            <person name="Rouze P."/>
            <person name="Ryaboy D."/>
            <person name="Schmutz J."/>
            <person name="Schrader J."/>
            <person name="Segerman B."/>
            <person name="Shin H."/>
            <person name="Siddiqui A."/>
            <person name="Sterky F."/>
            <person name="Terry A."/>
            <person name="Tsai C."/>
            <person name="Uberbacher E."/>
            <person name="Unneberg P."/>
            <person name="Vahala J."/>
            <person name="Wall K."/>
            <person name="Wessler S."/>
            <person name="Yang G."/>
            <person name="Yin T."/>
            <person name="Douglas C."/>
            <person name="Marra M."/>
            <person name="Sandberg G."/>
            <person name="Van De Peer Y."/>
            <person name="Rokhsar D."/>
        </authorList>
    </citation>
    <scope>NUCLEOTIDE SEQUENCE</scope>
    <source>
        <strain evidence="6">Nisqually-1</strain>
    </source>
</reference>
<protein>
    <recommendedName>
        <fullName evidence="8">Rx N-terminal domain-containing protein</fullName>
    </recommendedName>
</protein>
<dbReference type="EMBL" id="CM009300">
    <property type="protein sequence ID" value="RQO97461.1"/>
    <property type="molecule type" value="Genomic_DNA"/>
</dbReference>
<evidence type="ECO:0000259" key="4">
    <source>
        <dbReference type="Pfam" id="PF23559"/>
    </source>
</evidence>
<evidence type="ECO:0000259" key="5">
    <source>
        <dbReference type="Pfam" id="PF23598"/>
    </source>
</evidence>
<dbReference type="Gene3D" id="1.10.10.10">
    <property type="entry name" value="Winged helix-like DNA-binding domain superfamily/Winged helix DNA-binding domain"/>
    <property type="match status" value="1"/>
</dbReference>
<keyword evidence="7" id="KW-1185">Reference proteome</keyword>
<dbReference type="STRING" id="3694.A0A2K1YFB6"/>
<feature type="compositionally biased region" description="Low complexity" evidence="3">
    <location>
        <begin position="73"/>
        <end position="110"/>
    </location>
</feature>
<dbReference type="PANTHER" id="PTHR47186">
    <property type="entry name" value="LEUCINE-RICH REPEAT-CONTAINING PROTEIN 57"/>
    <property type="match status" value="1"/>
</dbReference>
<evidence type="ECO:0000256" key="2">
    <source>
        <dbReference type="ARBA" id="ARBA00022821"/>
    </source>
</evidence>
<dbReference type="Pfam" id="PF23559">
    <property type="entry name" value="WHD_DRP"/>
    <property type="match status" value="1"/>
</dbReference>
<dbReference type="EMBL" id="CM009300">
    <property type="protein sequence ID" value="RQO97459.1"/>
    <property type="molecule type" value="Genomic_DNA"/>
</dbReference>
<accession>A0A2K1YFB6</accession>
<name>A0A2K1YFB6_POPTR</name>
<dbReference type="EMBL" id="CM009300">
    <property type="protein sequence ID" value="PNT11716.2"/>
    <property type="molecule type" value="Genomic_DNA"/>
</dbReference>
<feature type="domain" description="Disease resistance R13L4/SHOC-2-like LRR" evidence="5">
    <location>
        <begin position="546"/>
        <end position="768"/>
    </location>
</feature>